<dbReference type="EMBL" id="CADEPI010000007">
    <property type="protein sequence ID" value="CAB3361991.1"/>
    <property type="molecule type" value="Genomic_DNA"/>
</dbReference>
<evidence type="ECO:0000313" key="3">
    <source>
        <dbReference type="Proteomes" id="UP000494165"/>
    </source>
</evidence>
<feature type="compositionally biased region" description="Basic and acidic residues" evidence="1">
    <location>
        <begin position="41"/>
        <end position="50"/>
    </location>
</feature>
<name>A0A8S1C1H1_9INSE</name>
<protein>
    <submittedName>
        <fullName evidence="2">Uncharacterized protein</fullName>
    </submittedName>
</protein>
<feature type="compositionally biased region" description="Basic residues" evidence="1">
    <location>
        <begin position="63"/>
        <end position="74"/>
    </location>
</feature>
<feature type="compositionally biased region" description="Low complexity" evidence="1">
    <location>
        <begin position="104"/>
        <end position="118"/>
    </location>
</feature>
<evidence type="ECO:0000256" key="1">
    <source>
        <dbReference type="SAM" id="MobiDB-lite"/>
    </source>
</evidence>
<feature type="compositionally biased region" description="Low complexity" evidence="1">
    <location>
        <begin position="13"/>
        <end position="26"/>
    </location>
</feature>
<reference evidence="2 3" key="1">
    <citation type="submission" date="2020-04" db="EMBL/GenBank/DDBJ databases">
        <authorList>
            <person name="Alioto T."/>
            <person name="Alioto T."/>
            <person name="Gomez Garrido J."/>
        </authorList>
    </citation>
    <scope>NUCLEOTIDE SEQUENCE [LARGE SCALE GENOMIC DNA]</scope>
</reference>
<comment type="caution">
    <text evidence="2">The sequence shown here is derived from an EMBL/GenBank/DDBJ whole genome shotgun (WGS) entry which is preliminary data.</text>
</comment>
<gene>
    <name evidence="2" type="ORF">CLODIP_2_CD01828</name>
</gene>
<sequence>MFGNLVQKLQTLSPISSPVQSPVSSPKARRKFGGPRWRRQQAREEFREVQSEPEYDETPPSSKARKDKSKKRSNHISIGPPTLVSSSRDISHYTLHAHQNGNQPPVVVYGSPYGVTPPRQQHPQPLGLPKVQQQQQNIYQAVRVHPVQQRAPPKHLPQQPQLQHKPQPPPQQQQKQKQNAPGFAPLHGSKSLGRLDGMKEVRDFFDRLNLFCAPIYPNFGLSEIDSNLLE</sequence>
<feature type="region of interest" description="Disordered" evidence="1">
    <location>
        <begin position="1"/>
        <end position="194"/>
    </location>
</feature>
<dbReference type="Proteomes" id="UP000494165">
    <property type="component" value="Unassembled WGS sequence"/>
</dbReference>
<keyword evidence="3" id="KW-1185">Reference proteome</keyword>
<proteinExistence type="predicted"/>
<dbReference type="AlphaFoldDB" id="A0A8S1C1H1"/>
<accession>A0A8S1C1H1</accession>
<evidence type="ECO:0000313" key="2">
    <source>
        <dbReference type="EMBL" id="CAB3361991.1"/>
    </source>
</evidence>
<feature type="compositionally biased region" description="Basic residues" evidence="1">
    <location>
        <begin position="27"/>
        <end position="40"/>
    </location>
</feature>
<organism evidence="2 3">
    <name type="scientific">Cloeon dipterum</name>
    <dbReference type="NCBI Taxonomy" id="197152"/>
    <lineage>
        <taxon>Eukaryota</taxon>
        <taxon>Metazoa</taxon>
        <taxon>Ecdysozoa</taxon>
        <taxon>Arthropoda</taxon>
        <taxon>Hexapoda</taxon>
        <taxon>Insecta</taxon>
        <taxon>Pterygota</taxon>
        <taxon>Palaeoptera</taxon>
        <taxon>Ephemeroptera</taxon>
        <taxon>Pisciforma</taxon>
        <taxon>Baetidae</taxon>
        <taxon>Cloeon</taxon>
    </lineage>
</organism>
<feature type="compositionally biased region" description="Low complexity" evidence="1">
    <location>
        <begin position="156"/>
        <end position="165"/>
    </location>
</feature>
<dbReference type="OrthoDB" id="27389at2759"/>